<dbReference type="EMBL" id="JBEZVE010000012">
    <property type="protein sequence ID" value="MEU3783383.1"/>
    <property type="molecule type" value="Genomic_DNA"/>
</dbReference>
<name>A0ABV2ZLF9_9ACTN</name>
<dbReference type="Proteomes" id="UP001550739">
    <property type="component" value="Unassembled WGS sequence"/>
</dbReference>
<dbReference type="InterPro" id="IPR036388">
    <property type="entry name" value="WH-like_DNA-bd_sf"/>
</dbReference>
<feature type="region of interest" description="Disordered" evidence="1">
    <location>
        <begin position="78"/>
        <end position="192"/>
    </location>
</feature>
<proteinExistence type="predicted"/>
<protein>
    <submittedName>
        <fullName evidence="2">Helix-turn-helix domain-containing protein</fullName>
    </submittedName>
</protein>
<comment type="caution">
    <text evidence="2">The sequence shown here is derived from an EMBL/GenBank/DDBJ whole genome shotgun (WGS) entry which is preliminary data.</text>
</comment>
<keyword evidence="3" id="KW-1185">Reference proteome</keyword>
<feature type="compositionally biased region" description="Acidic residues" evidence="1">
    <location>
        <begin position="114"/>
        <end position="124"/>
    </location>
</feature>
<evidence type="ECO:0000256" key="1">
    <source>
        <dbReference type="SAM" id="MobiDB-lite"/>
    </source>
</evidence>
<organism evidence="2 3">
    <name type="scientific">Streptomyces sp. 900129855</name>
    <dbReference type="NCBI Taxonomy" id="3155129"/>
    <lineage>
        <taxon>Bacteria</taxon>
        <taxon>Bacillati</taxon>
        <taxon>Actinomycetota</taxon>
        <taxon>Actinomycetes</taxon>
        <taxon>Kitasatosporales</taxon>
        <taxon>Streptomycetaceae</taxon>
        <taxon>Streptomyces</taxon>
    </lineage>
</organism>
<dbReference type="SUPFAM" id="SSF46785">
    <property type="entry name" value="Winged helix' DNA-binding domain"/>
    <property type="match status" value="1"/>
</dbReference>
<gene>
    <name evidence="2" type="ORF">AB0E89_23020</name>
</gene>
<feature type="compositionally biased region" description="Polar residues" evidence="1">
    <location>
        <begin position="156"/>
        <end position="166"/>
    </location>
</feature>
<evidence type="ECO:0000313" key="2">
    <source>
        <dbReference type="EMBL" id="MEU3783383.1"/>
    </source>
</evidence>
<accession>A0ABV2ZLF9</accession>
<dbReference type="Gene3D" id="1.10.10.10">
    <property type="entry name" value="Winged helix-like DNA-binding domain superfamily/Winged helix DNA-binding domain"/>
    <property type="match status" value="1"/>
</dbReference>
<reference evidence="2 3" key="1">
    <citation type="submission" date="2024-06" db="EMBL/GenBank/DDBJ databases">
        <title>The Natural Products Discovery Center: Release of the First 8490 Sequenced Strains for Exploring Actinobacteria Biosynthetic Diversity.</title>
        <authorList>
            <person name="Kalkreuter E."/>
            <person name="Kautsar S.A."/>
            <person name="Yang D."/>
            <person name="Bader C.D."/>
            <person name="Teijaro C.N."/>
            <person name="Fluegel L."/>
            <person name="Davis C.M."/>
            <person name="Simpson J.R."/>
            <person name="Lauterbach L."/>
            <person name="Steele A.D."/>
            <person name="Gui C."/>
            <person name="Meng S."/>
            <person name="Li G."/>
            <person name="Viehrig K."/>
            <person name="Ye F."/>
            <person name="Su P."/>
            <person name="Kiefer A.F."/>
            <person name="Nichols A."/>
            <person name="Cepeda A.J."/>
            <person name="Yan W."/>
            <person name="Fan B."/>
            <person name="Jiang Y."/>
            <person name="Adhikari A."/>
            <person name="Zheng C.-J."/>
            <person name="Schuster L."/>
            <person name="Cowan T.M."/>
            <person name="Smanski M.J."/>
            <person name="Chevrette M.G."/>
            <person name="De Carvalho L.P.S."/>
            <person name="Shen B."/>
        </authorList>
    </citation>
    <scope>NUCLEOTIDE SEQUENCE [LARGE SCALE GENOMIC DNA]</scope>
    <source>
        <strain evidence="2 3">NPDC033843</strain>
    </source>
</reference>
<feature type="compositionally biased region" description="Pro residues" evidence="1">
    <location>
        <begin position="87"/>
        <end position="96"/>
    </location>
</feature>
<dbReference type="InterPro" id="IPR036390">
    <property type="entry name" value="WH_DNA-bd_sf"/>
</dbReference>
<feature type="region of interest" description="Disordered" evidence="1">
    <location>
        <begin position="256"/>
        <end position="302"/>
    </location>
</feature>
<dbReference type="RefSeq" id="WP_361704512.1">
    <property type="nucleotide sequence ID" value="NZ_JBEZVE010000012.1"/>
</dbReference>
<dbReference type="Pfam" id="PF13730">
    <property type="entry name" value="HTH_36"/>
    <property type="match status" value="1"/>
</dbReference>
<evidence type="ECO:0000313" key="3">
    <source>
        <dbReference type="Proteomes" id="UP001550739"/>
    </source>
</evidence>
<feature type="compositionally biased region" description="Basic and acidic residues" evidence="1">
    <location>
        <begin position="265"/>
        <end position="286"/>
    </location>
</feature>
<sequence length="302" mass="32431">MSIEAMAWAFKRDIPNPGAKLLLLALCDFADESWSCFPGQETLAVKTSQSLSTVRRHLKWLEQQGYVTRSERFVEGRRTSNRYAIRTPPPTGPPPASNVSAAPDEPPGQVGHEDAEDTEGDDPTASDTGAEQAVKMTGGQNDLRSEATGVPVNLTGEPSGNHQINNPLPPAVGEAGGGADVARAEPSPDELDRDVGAVEGGCTAHPHGRAANCRGCGTNPRVRRAAAGRRQAAEREHQDTQLWLQALRVRREQVERQQRAGTLDGARRAAREAAREGARRAGRGEEPPSADDMETLTVIDQD</sequence>